<evidence type="ECO:0000313" key="2">
    <source>
        <dbReference type="Proteomes" id="UP000463224"/>
    </source>
</evidence>
<organism evidence="1 2">
    <name type="scientific">Nitratireductor arenosus</name>
    <dbReference type="NCBI Taxonomy" id="2682096"/>
    <lineage>
        <taxon>Bacteria</taxon>
        <taxon>Pseudomonadati</taxon>
        <taxon>Pseudomonadota</taxon>
        <taxon>Alphaproteobacteria</taxon>
        <taxon>Hyphomicrobiales</taxon>
        <taxon>Phyllobacteriaceae</taxon>
        <taxon>Nitratireductor</taxon>
    </lineage>
</organism>
<reference evidence="1 2" key="1">
    <citation type="submission" date="2019-12" db="EMBL/GenBank/DDBJ databases">
        <title>Nitratireductor arenosus sp. nov., Isolated from sea sand, Jeju island, South Korea.</title>
        <authorList>
            <person name="Kim W."/>
        </authorList>
    </citation>
    <scope>NUCLEOTIDE SEQUENCE [LARGE SCALE GENOMIC DNA]</scope>
    <source>
        <strain evidence="1 2">CAU 1489</strain>
    </source>
</reference>
<evidence type="ECO:0008006" key="3">
    <source>
        <dbReference type="Google" id="ProtNLM"/>
    </source>
</evidence>
<keyword evidence="2" id="KW-1185">Reference proteome</keyword>
<comment type="caution">
    <text evidence="1">The sequence shown here is derived from an EMBL/GenBank/DDBJ whole genome shotgun (WGS) entry which is preliminary data.</text>
</comment>
<dbReference type="EMBL" id="WPHG01000003">
    <property type="protein sequence ID" value="MVA98369.1"/>
    <property type="molecule type" value="Genomic_DNA"/>
</dbReference>
<dbReference type="PROSITE" id="PS51257">
    <property type="entry name" value="PROKAR_LIPOPROTEIN"/>
    <property type="match status" value="1"/>
</dbReference>
<dbReference type="RefSeq" id="WP_156713314.1">
    <property type="nucleotide sequence ID" value="NZ_WPHG01000003.1"/>
</dbReference>
<accession>A0A844QL56</accession>
<proteinExistence type="predicted"/>
<dbReference type="AlphaFoldDB" id="A0A844QL56"/>
<name>A0A844QL56_9HYPH</name>
<evidence type="ECO:0000313" key="1">
    <source>
        <dbReference type="EMBL" id="MVA98369.1"/>
    </source>
</evidence>
<gene>
    <name evidence="1" type="ORF">GN330_14060</name>
</gene>
<dbReference type="Proteomes" id="UP000463224">
    <property type="component" value="Unassembled WGS sequence"/>
</dbReference>
<protein>
    <recommendedName>
        <fullName evidence="3">Lipoprotein</fullName>
    </recommendedName>
</protein>
<sequence>MLPRLFLAVPLLVLLGCQTDTGGSGGEPLPGVVNAPAAPVDIADLVGARGAGGETQLQLRGYELARTRGLTAYWWNADTQTCAEVVTANGRYESVVGVSPAECDA</sequence>